<name>A0A0N4ZZ64_PARTI</name>
<dbReference type="WBParaSite" id="PTRK_0001407800.1">
    <property type="protein sequence ID" value="PTRK_0001407800.1"/>
    <property type="gene ID" value="PTRK_0001407800"/>
</dbReference>
<evidence type="ECO:0000256" key="1">
    <source>
        <dbReference type="SAM" id="SignalP"/>
    </source>
</evidence>
<keyword evidence="2" id="KW-1185">Reference proteome</keyword>
<organism evidence="2 3">
    <name type="scientific">Parastrongyloides trichosuri</name>
    <name type="common">Possum-specific nematode worm</name>
    <dbReference type="NCBI Taxonomy" id="131310"/>
    <lineage>
        <taxon>Eukaryota</taxon>
        <taxon>Metazoa</taxon>
        <taxon>Ecdysozoa</taxon>
        <taxon>Nematoda</taxon>
        <taxon>Chromadorea</taxon>
        <taxon>Rhabditida</taxon>
        <taxon>Tylenchina</taxon>
        <taxon>Panagrolaimomorpha</taxon>
        <taxon>Strongyloidoidea</taxon>
        <taxon>Strongyloididae</taxon>
        <taxon>Parastrongyloides</taxon>
    </lineage>
</organism>
<sequence>MQFFGYIIAAVALVASTQAAPQFGPHGFGGRGSMMGPQMRGGYGGMGGPMGGMRGGMGMGGPTVSKTVITKTVVHG</sequence>
<reference evidence="3" key="1">
    <citation type="submission" date="2017-02" db="UniProtKB">
        <authorList>
            <consortium name="WormBaseParasite"/>
        </authorList>
    </citation>
    <scope>IDENTIFICATION</scope>
</reference>
<evidence type="ECO:0000313" key="2">
    <source>
        <dbReference type="Proteomes" id="UP000038045"/>
    </source>
</evidence>
<dbReference type="AlphaFoldDB" id="A0A0N4ZZ64"/>
<feature type="signal peptide" evidence="1">
    <location>
        <begin position="1"/>
        <end position="19"/>
    </location>
</feature>
<evidence type="ECO:0000313" key="3">
    <source>
        <dbReference type="WBParaSite" id="PTRK_0001407800.1"/>
    </source>
</evidence>
<dbReference type="Proteomes" id="UP000038045">
    <property type="component" value="Unplaced"/>
</dbReference>
<keyword evidence="1" id="KW-0732">Signal</keyword>
<protein>
    <submittedName>
        <fullName evidence="3">Uncharacterized protein</fullName>
    </submittedName>
</protein>
<proteinExistence type="predicted"/>
<accession>A0A0N4ZZ64</accession>
<feature type="chain" id="PRO_5005892656" evidence="1">
    <location>
        <begin position="20"/>
        <end position="76"/>
    </location>
</feature>